<sequence length="139" mass="15738">MRRGRWPSMSGTSSAEMRFNEALELMSQERLPGRLPAGIMVSDCAFVSGLKAIVFPKYQNSTGGINNSTNSPPIQGWWERIMGVGALCQVGGKRRRPPGELSPRVRREEINFIRIQSRHLSERQELAKKKNSRNHECWG</sequence>
<protein>
    <submittedName>
        <fullName evidence="1">Uncharacterized protein</fullName>
    </submittedName>
</protein>
<comment type="caution">
    <text evidence="1">The sequence shown here is derived from an EMBL/GenBank/DDBJ whole genome shotgun (WGS) entry which is preliminary data.</text>
</comment>
<organism evidence="1 2">
    <name type="scientific">Caerostris extrusa</name>
    <name type="common">Bark spider</name>
    <name type="synonym">Caerostris bankana</name>
    <dbReference type="NCBI Taxonomy" id="172846"/>
    <lineage>
        <taxon>Eukaryota</taxon>
        <taxon>Metazoa</taxon>
        <taxon>Ecdysozoa</taxon>
        <taxon>Arthropoda</taxon>
        <taxon>Chelicerata</taxon>
        <taxon>Arachnida</taxon>
        <taxon>Araneae</taxon>
        <taxon>Araneomorphae</taxon>
        <taxon>Entelegynae</taxon>
        <taxon>Araneoidea</taxon>
        <taxon>Araneidae</taxon>
        <taxon>Caerostris</taxon>
    </lineage>
</organism>
<dbReference type="EMBL" id="BPLR01017553">
    <property type="protein sequence ID" value="GIY92549.1"/>
    <property type="molecule type" value="Genomic_DNA"/>
</dbReference>
<gene>
    <name evidence="1" type="ORF">CEXT_579271</name>
</gene>
<reference evidence="1 2" key="1">
    <citation type="submission" date="2021-06" db="EMBL/GenBank/DDBJ databases">
        <title>Caerostris extrusa draft genome.</title>
        <authorList>
            <person name="Kono N."/>
            <person name="Arakawa K."/>
        </authorList>
    </citation>
    <scope>NUCLEOTIDE SEQUENCE [LARGE SCALE GENOMIC DNA]</scope>
</reference>
<keyword evidence="2" id="KW-1185">Reference proteome</keyword>
<dbReference type="Proteomes" id="UP001054945">
    <property type="component" value="Unassembled WGS sequence"/>
</dbReference>
<evidence type="ECO:0000313" key="2">
    <source>
        <dbReference type="Proteomes" id="UP001054945"/>
    </source>
</evidence>
<accession>A0AAV4XEV4</accession>
<dbReference type="AlphaFoldDB" id="A0AAV4XEV4"/>
<name>A0AAV4XEV4_CAEEX</name>
<proteinExistence type="predicted"/>
<evidence type="ECO:0000313" key="1">
    <source>
        <dbReference type="EMBL" id="GIY92549.1"/>
    </source>
</evidence>